<dbReference type="GO" id="GO:0019305">
    <property type="term" value="P:dTDP-rhamnose biosynthetic process"/>
    <property type="evidence" value="ECO:0007669"/>
    <property type="project" value="UniProtKB-UniPathway"/>
</dbReference>
<evidence type="ECO:0000256" key="2">
    <source>
        <dbReference type="ARBA" id="ARBA00010944"/>
    </source>
</evidence>
<keyword evidence="6 8" id="KW-0560">Oxidoreductase</keyword>
<dbReference type="CDD" id="cd05254">
    <property type="entry name" value="dTDP_HR_like_SDR_e"/>
    <property type="match status" value="1"/>
</dbReference>
<dbReference type="NCBIfam" id="TIGR01214">
    <property type="entry name" value="rmlD"/>
    <property type="match status" value="1"/>
</dbReference>
<evidence type="ECO:0000256" key="3">
    <source>
        <dbReference type="ARBA" id="ARBA00012929"/>
    </source>
</evidence>
<evidence type="ECO:0000256" key="1">
    <source>
        <dbReference type="ARBA" id="ARBA00004781"/>
    </source>
</evidence>
<dbReference type="UniPathway" id="UPA00281"/>
<dbReference type="AlphaFoldDB" id="A0A5J6LCM4"/>
<dbReference type="KEGG" id="nik:F5I99_06925"/>
<comment type="catalytic activity">
    <reaction evidence="5 6">
        <text>dTDP-beta-L-rhamnose + NADP(+) = dTDP-4-dehydro-beta-L-rhamnose + NADPH + H(+)</text>
        <dbReference type="Rhea" id="RHEA:21796"/>
        <dbReference type="ChEBI" id="CHEBI:15378"/>
        <dbReference type="ChEBI" id="CHEBI:57510"/>
        <dbReference type="ChEBI" id="CHEBI:57783"/>
        <dbReference type="ChEBI" id="CHEBI:58349"/>
        <dbReference type="ChEBI" id="CHEBI:62830"/>
        <dbReference type="EC" id="1.1.1.133"/>
    </reaction>
</comment>
<comment type="pathway">
    <text evidence="1 6">Carbohydrate biosynthesis; dTDP-L-rhamnose biosynthesis.</text>
</comment>
<dbReference type="GO" id="GO:0008831">
    <property type="term" value="F:dTDP-4-dehydrorhamnose reductase activity"/>
    <property type="evidence" value="ECO:0007669"/>
    <property type="project" value="UniProtKB-EC"/>
</dbReference>
<dbReference type="GO" id="GO:0005829">
    <property type="term" value="C:cytosol"/>
    <property type="evidence" value="ECO:0007669"/>
    <property type="project" value="TreeGrafter"/>
</dbReference>
<evidence type="ECO:0000259" key="7">
    <source>
        <dbReference type="Pfam" id="PF04321"/>
    </source>
</evidence>
<dbReference type="EC" id="1.1.1.133" evidence="3 6"/>
<sequence length="298" mass="32422">MTKRILLTGANGQLGSEIRQRVAQMTAAYNLEPTDQATLDICDLAQVEAAVAAFKPDVIVNAAAYTAVDKAESERDIAFAVNAKGPENLALAASQAGIRLIHISTDYVFNGDNCKPWQPDDPVGPINVYGESKLAGEQSVLKALPDALIIRTAWVYSRHGQNFVKTMIRLMNERDSLGIIADQVGTPTHAGRLAEIVLSAVDQPTLSGIYHWTDAGVASWYDFAQAIYEAGSKVGLITSACQLKPISTQDYPTPATRPCYSVMDCSRSREDLGHARHWREQLQLMIAELDYENNGANA</sequence>
<dbReference type="Gene3D" id="3.90.25.10">
    <property type="entry name" value="UDP-galactose 4-epimerase, domain 1"/>
    <property type="match status" value="1"/>
</dbReference>
<dbReference type="FunFam" id="3.40.50.720:FF:000159">
    <property type="entry name" value="dTDP-4-dehydrorhamnose reductase"/>
    <property type="match status" value="1"/>
</dbReference>
<keyword evidence="6" id="KW-0521">NADP</keyword>
<name>A0A5J6LCM4_9GAMM</name>
<dbReference type="PANTHER" id="PTHR10491">
    <property type="entry name" value="DTDP-4-DEHYDRORHAMNOSE REDUCTASE"/>
    <property type="match status" value="1"/>
</dbReference>
<comment type="function">
    <text evidence="6">Catalyzes the reduction of dTDP-6-deoxy-L-lyxo-4-hexulose to yield dTDP-L-rhamnose.</text>
</comment>
<dbReference type="Pfam" id="PF04321">
    <property type="entry name" value="RmlD_sub_bind"/>
    <property type="match status" value="1"/>
</dbReference>
<comment type="similarity">
    <text evidence="2 6">Belongs to the dTDP-4-dehydrorhamnose reductase family.</text>
</comment>
<gene>
    <name evidence="8" type="primary">rfbD</name>
    <name evidence="8" type="ORF">F5I99_06925</name>
</gene>
<dbReference type="Proteomes" id="UP000325606">
    <property type="component" value="Chromosome"/>
</dbReference>
<evidence type="ECO:0000256" key="4">
    <source>
        <dbReference type="ARBA" id="ARBA00017099"/>
    </source>
</evidence>
<dbReference type="PANTHER" id="PTHR10491:SF4">
    <property type="entry name" value="METHIONINE ADENOSYLTRANSFERASE 2 SUBUNIT BETA"/>
    <property type="match status" value="1"/>
</dbReference>
<dbReference type="UniPathway" id="UPA00124"/>
<protein>
    <recommendedName>
        <fullName evidence="4 6">dTDP-4-dehydrorhamnose reductase</fullName>
        <ecNumber evidence="3 6">1.1.1.133</ecNumber>
    </recommendedName>
</protein>
<evidence type="ECO:0000313" key="8">
    <source>
        <dbReference type="EMBL" id="QEW06250.1"/>
    </source>
</evidence>
<keyword evidence="9" id="KW-1185">Reference proteome</keyword>
<evidence type="ECO:0000256" key="6">
    <source>
        <dbReference type="RuleBase" id="RU364082"/>
    </source>
</evidence>
<reference evidence="8 9" key="1">
    <citation type="submission" date="2019-09" db="EMBL/GenBank/DDBJ databases">
        <title>Nitrincola iocasae sp. nov., a bacterium isolated from the sediment collected at a cold seep field in South China Sea.</title>
        <authorList>
            <person name="Zhang H."/>
            <person name="Wang H."/>
            <person name="Li C."/>
        </authorList>
    </citation>
    <scope>NUCLEOTIDE SEQUENCE [LARGE SCALE GENOMIC DNA]</scope>
    <source>
        <strain evidence="8 9">KXZD1103</strain>
    </source>
</reference>
<dbReference type="GO" id="GO:0009243">
    <property type="term" value="P:O antigen biosynthetic process"/>
    <property type="evidence" value="ECO:0007669"/>
    <property type="project" value="UniProtKB-UniPathway"/>
</dbReference>
<evidence type="ECO:0000256" key="5">
    <source>
        <dbReference type="ARBA" id="ARBA00048200"/>
    </source>
</evidence>
<accession>A0A5J6LCM4</accession>
<proteinExistence type="inferred from homology"/>
<feature type="domain" description="RmlD-like substrate binding" evidence="7">
    <location>
        <begin position="4"/>
        <end position="289"/>
    </location>
</feature>
<dbReference type="InterPro" id="IPR005913">
    <property type="entry name" value="dTDP_dehydrorham_reduct"/>
</dbReference>
<dbReference type="SUPFAM" id="SSF51735">
    <property type="entry name" value="NAD(P)-binding Rossmann-fold domains"/>
    <property type="match status" value="1"/>
</dbReference>
<organism evidence="8 9">
    <name type="scientific">Nitrincola iocasae</name>
    <dbReference type="NCBI Taxonomy" id="2614693"/>
    <lineage>
        <taxon>Bacteria</taxon>
        <taxon>Pseudomonadati</taxon>
        <taxon>Pseudomonadota</taxon>
        <taxon>Gammaproteobacteria</taxon>
        <taxon>Oceanospirillales</taxon>
        <taxon>Oceanospirillaceae</taxon>
        <taxon>Nitrincola</taxon>
    </lineage>
</organism>
<comment type="cofactor">
    <cofactor evidence="6">
        <name>Mg(2+)</name>
        <dbReference type="ChEBI" id="CHEBI:18420"/>
    </cofactor>
    <text evidence="6">Binds 1 Mg(2+) ion per monomer.</text>
</comment>
<dbReference type="Gene3D" id="3.40.50.720">
    <property type="entry name" value="NAD(P)-binding Rossmann-like Domain"/>
    <property type="match status" value="1"/>
</dbReference>
<dbReference type="InterPro" id="IPR036291">
    <property type="entry name" value="NAD(P)-bd_dom_sf"/>
</dbReference>
<dbReference type="RefSeq" id="WP_151054405.1">
    <property type="nucleotide sequence ID" value="NZ_CP044222.1"/>
</dbReference>
<dbReference type="InterPro" id="IPR029903">
    <property type="entry name" value="RmlD-like-bd"/>
</dbReference>
<dbReference type="EMBL" id="CP044222">
    <property type="protein sequence ID" value="QEW06250.1"/>
    <property type="molecule type" value="Genomic_DNA"/>
</dbReference>
<evidence type="ECO:0000313" key="9">
    <source>
        <dbReference type="Proteomes" id="UP000325606"/>
    </source>
</evidence>